<accession>A0AAD8AJQ8</accession>
<evidence type="ECO:0000313" key="2">
    <source>
        <dbReference type="Proteomes" id="UP001233999"/>
    </source>
</evidence>
<sequence>NIHIVCTNELTYIELDDLQQNYLSSLKLESYKTTLYVINHCITDVIERRDEVRANLLCTCEDPVYTKMVSVDIKFNFCLPQIIYRLLSGGGEKKLLPAINNAEFRSTNVSPS</sequence>
<keyword evidence="2" id="KW-1185">Reference proteome</keyword>
<proteinExistence type="predicted"/>
<name>A0AAD8AJQ8_DIPPU</name>
<protein>
    <submittedName>
        <fullName evidence="1">Uncharacterized protein</fullName>
    </submittedName>
</protein>
<gene>
    <name evidence="1" type="ORF">L9F63_009214</name>
</gene>
<reference evidence="1" key="1">
    <citation type="journal article" date="2023" name="IScience">
        <title>Live-bearing cockroach genome reveals convergent evolutionary mechanisms linked to viviparity in insects and beyond.</title>
        <authorList>
            <person name="Fouks B."/>
            <person name="Harrison M.C."/>
            <person name="Mikhailova A.A."/>
            <person name="Marchal E."/>
            <person name="English S."/>
            <person name="Carruthers M."/>
            <person name="Jennings E.C."/>
            <person name="Chiamaka E.L."/>
            <person name="Frigard R.A."/>
            <person name="Pippel M."/>
            <person name="Attardo G.M."/>
            <person name="Benoit J.B."/>
            <person name="Bornberg-Bauer E."/>
            <person name="Tobe S.S."/>
        </authorList>
    </citation>
    <scope>NUCLEOTIDE SEQUENCE</scope>
    <source>
        <strain evidence="1">Stay&amp;Tobe</strain>
    </source>
</reference>
<reference evidence="1" key="2">
    <citation type="submission" date="2023-05" db="EMBL/GenBank/DDBJ databases">
        <authorList>
            <person name="Fouks B."/>
        </authorList>
    </citation>
    <scope>NUCLEOTIDE SEQUENCE</scope>
    <source>
        <strain evidence="1">Stay&amp;Tobe</strain>
        <tissue evidence="1">Testes</tissue>
    </source>
</reference>
<feature type="non-terminal residue" evidence="1">
    <location>
        <position position="112"/>
    </location>
</feature>
<dbReference type="Proteomes" id="UP001233999">
    <property type="component" value="Unassembled WGS sequence"/>
</dbReference>
<dbReference type="AlphaFoldDB" id="A0AAD8AJQ8"/>
<dbReference type="EMBL" id="JASPKZ010000419">
    <property type="protein sequence ID" value="KAJ9600444.1"/>
    <property type="molecule type" value="Genomic_DNA"/>
</dbReference>
<organism evidence="1 2">
    <name type="scientific">Diploptera punctata</name>
    <name type="common">Pacific beetle cockroach</name>
    <dbReference type="NCBI Taxonomy" id="6984"/>
    <lineage>
        <taxon>Eukaryota</taxon>
        <taxon>Metazoa</taxon>
        <taxon>Ecdysozoa</taxon>
        <taxon>Arthropoda</taxon>
        <taxon>Hexapoda</taxon>
        <taxon>Insecta</taxon>
        <taxon>Pterygota</taxon>
        <taxon>Neoptera</taxon>
        <taxon>Polyneoptera</taxon>
        <taxon>Dictyoptera</taxon>
        <taxon>Blattodea</taxon>
        <taxon>Blaberoidea</taxon>
        <taxon>Blaberidae</taxon>
        <taxon>Diplopterinae</taxon>
        <taxon>Diploptera</taxon>
    </lineage>
</organism>
<feature type="non-terminal residue" evidence="1">
    <location>
        <position position="1"/>
    </location>
</feature>
<comment type="caution">
    <text evidence="1">The sequence shown here is derived from an EMBL/GenBank/DDBJ whole genome shotgun (WGS) entry which is preliminary data.</text>
</comment>
<evidence type="ECO:0000313" key="1">
    <source>
        <dbReference type="EMBL" id="KAJ9600444.1"/>
    </source>
</evidence>